<evidence type="ECO:0000259" key="3">
    <source>
        <dbReference type="PROSITE" id="PS50222"/>
    </source>
</evidence>
<dbReference type="InterPro" id="IPR018247">
    <property type="entry name" value="EF_Hand_1_Ca_BS"/>
</dbReference>
<evidence type="ECO:0000313" key="4">
    <source>
        <dbReference type="EMBL" id="CAK0853689.1"/>
    </source>
</evidence>
<sequence>MDGDLGPGPSAAEGERPWGRPGGEPLSPLARVGSASSGARPRRAGSASSGRGAASPGSEEQEVEAWVRGLWRSLHRGQEVGTSISRSELDREEFHNVITSAVMDHRVGGAVYERAQMNMANALNLILNKADSNCDQMLSFDEFRSFLRFLWRNPHTEVSAELVFALFDVDSSLSIDKTEFREMLKFFLGRNPTQMEFEQEWGRLAIEGQEVVTRAQYTRWLQASSNPVFSQYAPARAAQPLSGSRQATKGTAIRDRPRWNKRFNTGVTPGHVNDILPYYRRDALADFSEHMSVAELDRFYQTYSGFTSNRAKLYAPKRPTPAPALVPKSLSTGVRALMTLPGRHSPGGSMRAHTGRKPRSRRRGRTTS</sequence>
<dbReference type="EMBL" id="CAUYUJ010015416">
    <property type="protein sequence ID" value="CAK0853689.1"/>
    <property type="molecule type" value="Genomic_DNA"/>
</dbReference>
<feature type="domain" description="EF-hand" evidence="3">
    <location>
        <begin position="118"/>
        <end position="153"/>
    </location>
</feature>
<gene>
    <name evidence="4" type="ORF">PCOR1329_LOCUS45069</name>
</gene>
<dbReference type="InterPro" id="IPR002048">
    <property type="entry name" value="EF_hand_dom"/>
</dbReference>
<dbReference type="SUPFAM" id="SSF47473">
    <property type="entry name" value="EF-hand"/>
    <property type="match status" value="1"/>
</dbReference>
<keyword evidence="5" id="KW-1185">Reference proteome</keyword>
<feature type="region of interest" description="Disordered" evidence="2">
    <location>
        <begin position="1"/>
        <end position="61"/>
    </location>
</feature>
<evidence type="ECO:0000256" key="1">
    <source>
        <dbReference type="ARBA" id="ARBA00022837"/>
    </source>
</evidence>
<proteinExistence type="predicted"/>
<dbReference type="Gene3D" id="1.10.238.10">
    <property type="entry name" value="EF-hand"/>
    <property type="match status" value="1"/>
</dbReference>
<feature type="compositionally biased region" description="Basic residues" evidence="2">
    <location>
        <begin position="353"/>
        <end position="368"/>
    </location>
</feature>
<dbReference type="PROSITE" id="PS50222">
    <property type="entry name" value="EF_HAND_2"/>
    <property type="match status" value="2"/>
</dbReference>
<accession>A0ABN9U5N9</accession>
<organism evidence="4 5">
    <name type="scientific">Prorocentrum cordatum</name>
    <dbReference type="NCBI Taxonomy" id="2364126"/>
    <lineage>
        <taxon>Eukaryota</taxon>
        <taxon>Sar</taxon>
        <taxon>Alveolata</taxon>
        <taxon>Dinophyceae</taxon>
        <taxon>Prorocentrales</taxon>
        <taxon>Prorocentraceae</taxon>
        <taxon>Prorocentrum</taxon>
    </lineage>
</organism>
<evidence type="ECO:0000313" key="5">
    <source>
        <dbReference type="Proteomes" id="UP001189429"/>
    </source>
</evidence>
<feature type="compositionally biased region" description="Low complexity" evidence="2">
    <location>
        <begin position="33"/>
        <end position="58"/>
    </location>
</feature>
<dbReference type="Proteomes" id="UP001189429">
    <property type="component" value="Unassembled WGS sequence"/>
</dbReference>
<name>A0ABN9U5N9_9DINO</name>
<dbReference type="InterPro" id="IPR011992">
    <property type="entry name" value="EF-hand-dom_pair"/>
</dbReference>
<evidence type="ECO:0000256" key="2">
    <source>
        <dbReference type="SAM" id="MobiDB-lite"/>
    </source>
</evidence>
<dbReference type="PROSITE" id="PS00018">
    <property type="entry name" value="EF_HAND_1"/>
    <property type="match status" value="1"/>
</dbReference>
<keyword evidence="1" id="KW-0106">Calcium</keyword>
<comment type="caution">
    <text evidence="4">The sequence shown here is derived from an EMBL/GenBank/DDBJ whole genome shotgun (WGS) entry which is preliminary data.</text>
</comment>
<feature type="domain" description="EF-hand" evidence="3">
    <location>
        <begin position="155"/>
        <end position="190"/>
    </location>
</feature>
<reference evidence="4" key="1">
    <citation type="submission" date="2023-10" db="EMBL/GenBank/DDBJ databases">
        <authorList>
            <person name="Chen Y."/>
            <person name="Shah S."/>
            <person name="Dougan E. K."/>
            <person name="Thang M."/>
            <person name="Chan C."/>
        </authorList>
    </citation>
    <scope>NUCLEOTIDE SEQUENCE [LARGE SCALE GENOMIC DNA]</scope>
</reference>
<feature type="region of interest" description="Disordered" evidence="2">
    <location>
        <begin position="340"/>
        <end position="368"/>
    </location>
</feature>
<protein>
    <recommendedName>
        <fullName evidence="3">EF-hand domain-containing protein</fullName>
    </recommendedName>
</protein>